<dbReference type="PROSITE" id="PS50923">
    <property type="entry name" value="SUSHI"/>
    <property type="match status" value="4"/>
</dbReference>
<reference evidence="9" key="1">
    <citation type="journal article" date="2023" name="Mol. Biol. Evol.">
        <title>Third-Generation Sequencing Reveals the Adaptive Role of the Epigenome in Three Deep-Sea Polychaetes.</title>
        <authorList>
            <person name="Perez M."/>
            <person name="Aroh O."/>
            <person name="Sun Y."/>
            <person name="Lan Y."/>
            <person name="Juniper S.K."/>
            <person name="Young C.R."/>
            <person name="Angers B."/>
            <person name="Qian P.Y."/>
        </authorList>
    </citation>
    <scope>NUCLEOTIDE SEQUENCE</scope>
    <source>
        <strain evidence="9">P08H-3</strain>
    </source>
</reference>
<sequence length="1183" mass="131483">MAYCMSDGGTLFYPDYYGKLMNVTETFETSRFWVGISEGNTPGVFRGSDGSVITWAAWKMNEPKSGQGYDCVFVENSSFVAEHCSAVFPFICQSEPDPRLHPCTEASGCLRKTGNWLTSSIQVSSLVDDMLVGGVQNSNNSKLLAGQARQHYCLEKLADKFDQEGAIEACDIFRNGGWMLPVIQDEVMQNSMSAIAEFNSVWISAKDTRELPGVYRIDQTSKPIPYSKWNQSEPASNNGHCVVSTNNYWGVVPCSKSTAVICYATINDICTYHIPDIGNGTRTFDSSSKEVIYSCKEGYYMSTLNTSSLSIPCGCMGLNGTYLENCTAIRCPETGNHSFATVLGVTGVSIGDKAVYRTRRGYKLKGTHSVHFNLICDQIEGTVRANWSAFPAFTEIRCLEPADVLNAFVRNSSMESSLGAVVTYQCNSNFSLYADGFQLNYTNVFNKTCQIDTDQITGTWSVGYLCDSKISSRYINREMLHCNEAPDLPNATVVNSSTGIGGVTQYRCNSGYKVANVTSPKTDFYINCTLGRSLLTANWSEPGVCEEIRCSELPDVLNAYIDASSSNAELGSVIVYECKRNFSLYQDGHQLNYTNKFNKTCELIDDAPIARWSNNHKCDSKISLRQMLIGGYHVEDAVSYICDPLFSVAYNESGKGESSRITQQSFCSLDRAREGVATWTPVRECISEFSDLDGPLVRQCSIPQTRVGASVYYRDTMIYSMANYVADPRYILKEGGTIRSSFCLPNGQWTNYVKELRIKTCPEINITDASKSTENTYVDTKCDKSYRFMDGKLIKAFKCLSNLTWEAPGYCLFNTCPALPVPVNGTISTEIAVEGVVVEVKCLPGYIFPDRNRTMFIECDSSFRWNSTVQDCQVLRCPRPPQIRNANMTSMDTIYNSTITYICDFFYRMEYGYSEYTITCKVDGEWTHLPMSCEPGRCPPVPDVSNAQPSTLLALNGTVVSYTCYNGFVFAEYSNYIISIECNGQTWNITETACVKVKCPLVNLTHATWIDSGRDFGDVLSFTCDEGYHYEHNMSAALKCQANSEWSGNTEGCQPIDCGPPPDVTYTIRNVPQTTIYGTTVTYKCLTDYWFKPGVTIITCPPVPVWEDIEANTTDNVVGTAVNISCTKDDDESTKFVVSQCKQTGSWEPALGSCAATRSKRLRKHCHRGDDVHGCCPCRHSIE</sequence>
<comment type="caution">
    <text evidence="9">The sequence shown here is derived from an EMBL/GenBank/DDBJ whole genome shotgun (WGS) entry which is preliminary data.</text>
</comment>
<dbReference type="PANTHER" id="PTHR19325">
    <property type="entry name" value="COMPLEMENT COMPONENT-RELATED SUSHI DOMAIN-CONTAINING"/>
    <property type="match status" value="1"/>
</dbReference>
<evidence type="ECO:0000259" key="8">
    <source>
        <dbReference type="PROSITE" id="PS50923"/>
    </source>
</evidence>
<feature type="domain" description="Sushi" evidence="8">
    <location>
        <begin position="1056"/>
        <end position="1116"/>
    </location>
</feature>
<dbReference type="PANTHER" id="PTHR19325:SF571">
    <property type="entry name" value="SUSHI DOMAIN-CONTAINING PROTEIN"/>
    <property type="match status" value="1"/>
</dbReference>
<dbReference type="CDD" id="cd00037">
    <property type="entry name" value="CLECT"/>
    <property type="match status" value="2"/>
</dbReference>
<gene>
    <name evidence="9" type="ORF">LSH36_241g02026</name>
</gene>
<evidence type="ECO:0008006" key="11">
    <source>
        <dbReference type="Google" id="ProtNLM"/>
    </source>
</evidence>
<dbReference type="CDD" id="cd00033">
    <property type="entry name" value="CCP"/>
    <property type="match status" value="3"/>
</dbReference>
<feature type="domain" description="C-type lectin" evidence="7">
    <location>
        <begin position="20"/>
        <end position="93"/>
    </location>
</feature>
<keyword evidence="1 6" id="KW-0768">Sushi</keyword>
<dbReference type="SUPFAM" id="SSF56436">
    <property type="entry name" value="C-type lectin-like"/>
    <property type="match status" value="2"/>
</dbReference>
<feature type="domain" description="Sushi" evidence="8">
    <location>
        <begin position="814"/>
        <end position="874"/>
    </location>
</feature>
<protein>
    <recommendedName>
        <fullName evidence="11">Sushi, von Willebrand factor type A, EGF and pentraxin domain-containing protein 1</fullName>
    </recommendedName>
</protein>
<dbReference type="Proteomes" id="UP001208570">
    <property type="component" value="Unassembled WGS sequence"/>
</dbReference>
<keyword evidence="5" id="KW-0325">Glycoprotein</keyword>
<feature type="disulfide bond" evidence="6">
    <location>
        <begin position="877"/>
        <end position="920"/>
    </location>
</feature>
<dbReference type="SMART" id="SM00032">
    <property type="entry name" value="CCP"/>
    <property type="match status" value="10"/>
</dbReference>
<dbReference type="Gene3D" id="2.10.70.10">
    <property type="entry name" value="Complement Module, domain 1"/>
    <property type="match status" value="7"/>
</dbReference>
<organism evidence="9 10">
    <name type="scientific">Paralvinella palmiformis</name>
    <dbReference type="NCBI Taxonomy" id="53620"/>
    <lineage>
        <taxon>Eukaryota</taxon>
        <taxon>Metazoa</taxon>
        <taxon>Spiralia</taxon>
        <taxon>Lophotrochozoa</taxon>
        <taxon>Annelida</taxon>
        <taxon>Polychaeta</taxon>
        <taxon>Sedentaria</taxon>
        <taxon>Canalipalpata</taxon>
        <taxon>Terebellida</taxon>
        <taxon>Terebelliformia</taxon>
        <taxon>Alvinellidae</taxon>
        <taxon>Paralvinella</taxon>
    </lineage>
</organism>
<dbReference type="AlphaFoldDB" id="A0AAD9JME7"/>
<evidence type="ECO:0000256" key="6">
    <source>
        <dbReference type="PROSITE-ProRule" id="PRU00302"/>
    </source>
</evidence>
<accession>A0AAD9JME7</accession>
<feature type="disulfide bond" evidence="6">
    <location>
        <begin position="816"/>
        <end position="859"/>
    </location>
</feature>
<evidence type="ECO:0000259" key="7">
    <source>
        <dbReference type="PROSITE" id="PS50041"/>
    </source>
</evidence>
<dbReference type="InterPro" id="IPR050350">
    <property type="entry name" value="Compl-Cell_Adhes-Reg"/>
</dbReference>
<dbReference type="InterPro" id="IPR001304">
    <property type="entry name" value="C-type_lectin-like"/>
</dbReference>
<evidence type="ECO:0000256" key="1">
    <source>
        <dbReference type="ARBA" id="ARBA00022659"/>
    </source>
</evidence>
<dbReference type="Pfam" id="PF00059">
    <property type="entry name" value="Lectin_C"/>
    <property type="match status" value="2"/>
</dbReference>
<dbReference type="EMBL" id="JAODUP010000241">
    <property type="protein sequence ID" value="KAK2155391.1"/>
    <property type="molecule type" value="Genomic_DNA"/>
</dbReference>
<dbReference type="PROSITE" id="PS50041">
    <property type="entry name" value="C_TYPE_LECTIN_2"/>
    <property type="match status" value="2"/>
</dbReference>
<feature type="domain" description="Sushi" evidence="8">
    <location>
        <begin position="997"/>
        <end position="1055"/>
    </location>
</feature>
<dbReference type="Pfam" id="PF00084">
    <property type="entry name" value="Sushi"/>
    <property type="match status" value="2"/>
</dbReference>
<dbReference type="Gene3D" id="3.10.100.10">
    <property type="entry name" value="Mannose-Binding Protein A, subunit A"/>
    <property type="match status" value="2"/>
</dbReference>
<evidence type="ECO:0000256" key="2">
    <source>
        <dbReference type="ARBA" id="ARBA00022729"/>
    </source>
</evidence>
<name>A0AAD9JME7_9ANNE</name>
<feature type="domain" description="Sushi" evidence="8">
    <location>
        <begin position="875"/>
        <end position="935"/>
    </location>
</feature>
<proteinExistence type="predicted"/>
<evidence type="ECO:0000313" key="10">
    <source>
        <dbReference type="Proteomes" id="UP001208570"/>
    </source>
</evidence>
<dbReference type="InterPro" id="IPR035976">
    <property type="entry name" value="Sushi/SCR/CCP_sf"/>
</dbReference>
<keyword evidence="2" id="KW-0732">Signal</keyword>
<keyword evidence="10" id="KW-1185">Reference proteome</keyword>
<dbReference type="InterPro" id="IPR016187">
    <property type="entry name" value="CTDL_fold"/>
</dbReference>
<keyword evidence="3" id="KW-0677">Repeat</keyword>
<evidence type="ECO:0000256" key="3">
    <source>
        <dbReference type="ARBA" id="ARBA00022737"/>
    </source>
</evidence>
<keyword evidence="4 6" id="KW-1015">Disulfide bond</keyword>
<evidence type="ECO:0000256" key="5">
    <source>
        <dbReference type="ARBA" id="ARBA00023180"/>
    </source>
</evidence>
<feature type="domain" description="C-type lectin" evidence="7">
    <location>
        <begin position="149"/>
        <end position="263"/>
    </location>
</feature>
<dbReference type="InterPro" id="IPR000436">
    <property type="entry name" value="Sushi_SCR_CCP_dom"/>
</dbReference>
<comment type="caution">
    <text evidence="6">Lacks conserved residue(s) required for the propagation of feature annotation.</text>
</comment>
<dbReference type="InterPro" id="IPR016186">
    <property type="entry name" value="C-type_lectin-like/link_sf"/>
</dbReference>
<dbReference type="SUPFAM" id="SSF57535">
    <property type="entry name" value="Complement control module/SCR domain"/>
    <property type="match status" value="7"/>
</dbReference>
<evidence type="ECO:0000313" key="9">
    <source>
        <dbReference type="EMBL" id="KAK2155391.1"/>
    </source>
</evidence>
<evidence type="ECO:0000256" key="4">
    <source>
        <dbReference type="ARBA" id="ARBA00023157"/>
    </source>
</evidence>